<dbReference type="GO" id="GO:0004222">
    <property type="term" value="F:metalloendopeptidase activity"/>
    <property type="evidence" value="ECO:0007669"/>
    <property type="project" value="InterPro"/>
</dbReference>
<dbReference type="PANTHER" id="PTHR11733">
    <property type="entry name" value="ZINC METALLOPROTEASE FAMILY M13 NEPRILYSIN-RELATED"/>
    <property type="match status" value="1"/>
</dbReference>
<keyword evidence="3" id="KW-1133">Transmembrane helix</keyword>
<comment type="subcellular location">
    <subcellularLocation>
        <location evidence="1">Cell membrane</location>
        <topology evidence="1">Single-pass type II membrane protein</topology>
    </subcellularLocation>
</comment>
<name>A0A1B6BXP0_9HEMI</name>
<evidence type="ECO:0000256" key="3">
    <source>
        <dbReference type="SAM" id="Phobius"/>
    </source>
</evidence>
<dbReference type="InterPro" id="IPR000718">
    <property type="entry name" value="Peptidase_M13"/>
</dbReference>
<dbReference type="PANTHER" id="PTHR11733:SF167">
    <property type="entry name" value="FI17812P1-RELATED"/>
    <property type="match status" value="1"/>
</dbReference>
<dbReference type="SUPFAM" id="SSF55486">
    <property type="entry name" value="Metalloproteases ('zincins'), catalytic domain"/>
    <property type="match status" value="1"/>
</dbReference>
<evidence type="ECO:0000256" key="2">
    <source>
        <dbReference type="ARBA" id="ARBA00007357"/>
    </source>
</evidence>
<proteinExistence type="inferred from homology"/>
<dbReference type="AlphaFoldDB" id="A0A1B6BXP0"/>
<dbReference type="Gene3D" id="3.40.390.10">
    <property type="entry name" value="Collagenase (Catalytic Domain)"/>
    <property type="match status" value="1"/>
</dbReference>
<dbReference type="Gene3D" id="1.10.1380.10">
    <property type="entry name" value="Neutral endopeptidase , domain2"/>
    <property type="match status" value="1"/>
</dbReference>
<dbReference type="InterPro" id="IPR008753">
    <property type="entry name" value="Peptidase_M13_N"/>
</dbReference>
<accession>A0A1B6BXP0</accession>
<feature type="non-terminal residue" evidence="5">
    <location>
        <position position="1"/>
    </location>
</feature>
<dbReference type="GO" id="GO:0005886">
    <property type="term" value="C:plasma membrane"/>
    <property type="evidence" value="ECO:0007669"/>
    <property type="project" value="UniProtKB-SubCell"/>
</dbReference>
<dbReference type="PROSITE" id="PS51885">
    <property type="entry name" value="NEPRILYSIN"/>
    <property type="match status" value="1"/>
</dbReference>
<dbReference type="GO" id="GO:0016485">
    <property type="term" value="P:protein processing"/>
    <property type="evidence" value="ECO:0007669"/>
    <property type="project" value="TreeGrafter"/>
</dbReference>
<reference evidence="5" key="1">
    <citation type="submission" date="2015-12" db="EMBL/GenBank/DDBJ databases">
        <title>De novo transcriptome assembly of four potential Pierce s Disease insect vectors from Arizona vineyards.</title>
        <authorList>
            <person name="Tassone E.E."/>
        </authorList>
    </citation>
    <scope>NUCLEOTIDE SEQUENCE</scope>
</reference>
<evidence type="ECO:0000259" key="4">
    <source>
        <dbReference type="Pfam" id="PF05649"/>
    </source>
</evidence>
<evidence type="ECO:0000256" key="1">
    <source>
        <dbReference type="ARBA" id="ARBA00004401"/>
    </source>
</evidence>
<dbReference type="InterPro" id="IPR042089">
    <property type="entry name" value="Peptidase_M13_dom_2"/>
</dbReference>
<feature type="domain" description="Peptidase M13 N-terminal" evidence="4">
    <location>
        <begin position="92"/>
        <end position="159"/>
    </location>
</feature>
<feature type="non-terminal residue" evidence="5">
    <location>
        <position position="159"/>
    </location>
</feature>
<organism evidence="5">
    <name type="scientific">Clastoptera arizonana</name>
    <name type="common">Arizona spittle bug</name>
    <dbReference type="NCBI Taxonomy" id="38151"/>
    <lineage>
        <taxon>Eukaryota</taxon>
        <taxon>Metazoa</taxon>
        <taxon>Ecdysozoa</taxon>
        <taxon>Arthropoda</taxon>
        <taxon>Hexapoda</taxon>
        <taxon>Insecta</taxon>
        <taxon>Pterygota</taxon>
        <taxon>Neoptera</taxon>
        <taxon>Paraneoptera</taxon>
        <taxon>Hemiptera</taxon>
        <taxon>Auchenorrhyncha</taxon>
        <taxon>Cercopoidea</taxon>
        <taxon>Clastopteridae</taxon>
        <taxon>Clastoptera</taxon>
    </lineage>
</organism>
<evidence type="ECO:0000313" key="5">
    <source>
        <dbReference type="EMBL" id="JAS06036.1"/>
    </source>
</evidence>
<keyword evidence="3" id="KW-0812">Transmembrane</keyword>
<protein>
    <recommendedName>
        <fullName evidence="4">Peptidase M13 N-terminal domain-containing protein</fullName>
    </recommendedName>
</protein>
<dbReference type="Pfam" id="PF05649">
    <property type="entry name" value="Peptidase_M13_N"/>
    <property type="match status" value="1"/>
</dbReference>
<dbReference type="EMBL" id="GEDC01031262">
    <property type="protein sequence ID" value="JAS06036.1"/>
    <property type="molecule type" value="Transcribed_RNA"/>
</dbReference>
<comment type="similarity">
    <text evidence="2">Belongs to the peptidase M13 family.</text>
</comment>
<dbReference type="InterPro" id="IPR024079">
    <property type="entry name" value="MetalloPept_cat_dom_sf"/>
</dbReference>
<sequence length="159" mass="18286">AHNTKEQNYFTITSFKLLLEHLSVYSLVFSTSMKANILYRSILLVLIIFCCQTGLLDAKKNGKAKDTNKCTSIVCKKTVDKLLKDIDNNVDPCDDFYQYACGNYLKTAQPDRSKFKDIDDNKYEQLMAMLEEPSTKGPRIFKMVKQLYRQCLDEAALDK</sequence>
<keyword evidence="3" id="KW-0472">Membrane</keyword>
<feature type="transmembrane region" description="Helical" evidence="3">
    <location>
        <begin position="37"/>
        <end position="56"/>
    </location>
</feature>
<gene>
    <name evidence="5" type="ORF">g.34303</name>
</gene>